<evidence type="ECO:0000256" key="5">
    <source>
        <dbReference type="ARBA" id="ARBA00022741"/>
    </source>
</evidence>
<feature type="transmembrane region" description="Helical" evidence="9">
    <location>
        <begin position="202"/>
        <end position="221"/>
    </location>
</feature>
<keyword evidence="13" id="KW-1185">Reference proteome</keyword>
<organism evidence="12 13">
    <name type="scientific">Mycena venus</name>
    <dbReference type="NCBI Taxonomy" id="2733690"/>
    <lineage>
        <taxon>Eukaryota</taxon>
        <taxon>Fungi</taxon>
        <taxon>Dikarya</taxon>
        <taxon>Basidiomycota</taxon>
        <taxon>Agaricomycotina</taxon>
        <taxon>Agaricomycetes</taxon>
        <taxon>Agaricomycetidae</taxon>
        <taxon>Agaricales</taxon>
        <taxon>Marasmiineae</taxon>
        <taxon>Mycenaceae</taxon>
        <taxon>Mycena</taxon>
    </lineage>
</organism>
<evidence type="ECO:0000256" key="7">
    <source>
        <dbReference type="ARBA" id="ARBA00022989"/>
    </source>
</evidence>
<dbReference type="PANTHER" id="PTHR24223">
    <property type="entry name" value="ATP-BINDING CASSETTE SUB-FAMILY C"/>
    <property type="match status" value="1"/>
</dbReference>
<dbReference type="GO" id="GO:0016020">
    <property type="term" value="C:membrane"/>
    <property type="evidence" value="ECO:0007669"/>
    <property type="project" value="UniProtKB-SubCell"/>
</dbReference>
<keyword evidence="8 9" id="KW-0472">Membrane</keyword>
<reference evidence="12" key="1">
    <citation type="submission" date="2020-05" db="EMBL/GenBank/DDBJ databases">
        <title>Mycena genomes resolve the evolution of fungal bioluminescence.</title>
        <authorList>
            <person name="Tsai I.J."/>
        </authorList>
    </citation>
    <scope>NUCLEOTIDE SEQUENCE</scope>
    <source>
        <strain evidence="12">CCC161011</strain>
    </source>
</reference>
<keyword evidence="6 12" id="KW-0067">ATP-binding</keyword>
<protein>
    <submittedName>
        <fullName evidence="12">ATP-binding cassette transporter abc4</fullName>
    </submittedName>
</protein>
<dbReference type="SUPFAM" id="SSF90123">
    <property type="entry name" value="ABC transporter transmembrane region"/>
    <property type="match status" value="1"/>
</dbReference>
<evidence type="ECO:0000259" key="11">
    <source>
        <dbReference type="PROSITE" id="PS50929"/>
    </source>
</evidence>
<sequence length="813" mass="89604">MTRGSTRRSATRKLFIYQCCLERDLELWDAGDKNEIGEKGLTLSGGQKARVTLARAIYADAQFILLGDVLSALDVHTAKWIVDKCFSGDLVKDRTILLVTHNVSLTGSIAQFVVSVGLDGRVRRQDSISEALTKDTMLVEEMRKDNEILRIAEKAMDAPSPAAPKKTQGNGKLIVAEEVAIGRVSWRALNLYFRGLGGNHTLFFFALFIIGLILAQLSDASRTWFLGYWESQYGNGVHVAVFYYLGIFCGLMGGGLGIYALSFILYNLRAFRASMYLHAQLIQSILRATFRWLDVTPTSRIVARCTADIGAVDAPIALGLWSLLELSISMLVKLSAVILLTPVFFFPGAFVGILGGWFSQVYLASQHSVKRELSAATAPVIGHFGTTVAGLTSIRAYGAQNTVIKKSFDRINRLSRVTRINANLNCWIIVRIDTLGGIFVSLHLLRPAECSQTISAASLAYYFQGQRPENIGFSLNMALGFSNTILNWVRTLNEFEIQGKRIQRYMEIEHEPEPIAAGIPPAYWPASGSIHVDKLSAKYSPEGPKVLHNISFDIKSGERVGVVGRTGSGKSSLTLSLLRCIFTEGVVYYDGIPASLLNLDALRANITIIPQVLELLSGSLRSNLDIIGQFNDVMLNSALRAAGLSSLQNEMAEGKLTLDSVVSSGGANLSVGTRQIIALARAIVLRRKLLILDEGWWLFHVGGSPFAHRLAQYFVDYKIDAIIQTSLRTELHKDTTCIIVVHRIQSVMDVDKIMVLDAGRIASNTLKFFIGWLNVTWVEFGLPKILLENKDGMLRALVDDSGEREVLYKMAQV</sequence>
<dbReference type="Gene3D" id="3.40.50.300">
    <property type="entry name" value="P-loop containing nucleotide triphosphate hydrolases"/>
    <property type="match status" value="2"/>
</dbReference>
<dbReference type="EMBL" id="JACAZI010000003">
    <property type="protein sequence ID" value="KAF7364759.1"/>
    <property type="molecule type" value="Genomic_DNA"/>
</dbReference>
<evidence type="ECO:0000313" key="13">
    <source>
        <dbReference type="Proteomes" id="UP000620124"/>
    </source>
</evidence>
<keyword evidence="7 9" id="KW-1133">Transmembrane helix</keyword>
<dbReference type="Gene3D" id="1.20.1560.10">
    <property type="entry name" value="ABC transporter type 1, transmembrane domain"/>
    <property type="match status" value="1"/>
</dbReference>
<feature type="domain" description="ABC transporter" evidence="10">
    <location>
        <begin position="530"/>
        <end position="782"/>
    </location>
</feature>
<dbReference type="Pfam" id="PF00005">
    <property type="entry name" value="ABC_tran"/>
    <property type="match status" value="1"/>
</dbReference>
<comment type="caution">
    <text evidence="12">The sequence shown here is derived from an EMBL/GenBank/DDBJ whole genome shotgun (WGS) entry which is preliminary data.</text>
</comment>
<evidence type="ECO:0000313" key="12">
    <source>
        <dbReference type="EMBL" id="KAF7364759.1"/>
    </source>
</evidence>
<evidence type="ECO:0000256" key="6">
    <source>
        <dbReference type="ARBA" id="ARBA00022840"/>
    </source>
</evidence>
<keyword evidence="3 9" id="KW-0812">Transmembrane</keyword>
<dbReference type="GO" id="GO:0016887">
    <property type="term" value="F:ATP hydrolysis activity"/>
    <property type="evidence" value="ECO:0007669"/>
    <property type="project" value="InterPro"/>
</dbReference>
<evidence type="ECO:0000256" key="2">
    <source>
        <dbReference type="ARBA" id="ARBA00022448"/>
    </source>
</evidence>
<dbReference type="GO" id="GO:0140359">
    <property type="term" value="F:ABC-type transporter activity"/>
    <property type="evidence" value="ECO:0007669"/>
    <property type="project" value="InterPro"/>
</dbReference>
<accession>A0A8H6YU85</accession>
<dbReference type="Proteomes" id="UP000620124">
    <property type="component" value="Unassembled WGS sequence"/>
</dbReference>
<comment type="subcellular location">
    <subcellularLocation>
        <location evidence="1">Membrane</location>
        <topology evidence="1">Multi-pass membrane protein</topology>
    </subcellularLocation>
</comment>
<dbReference type="SUPFAM" id="SSF52540">
    <property type="entry name" value="P-loop containing nucleoside triphosphate hydrolases"/>
    <property type="match status" value="2"/>
</dbReference>
<gene>
    <name evidence="12" type="ORF">MVEN_00345800</name>
</gene>
<evidence type="ECO:0000256" key="9">
    <source>
        <dbReference type="SAM" id="Phobius"/>
    </source>
</evidence>
<dbReference type="InterPro" id="IPR011527">
    <property type="entry name" value="ABC1_TM_dom"/>
</dbReference>
<dbReference type="FunFam" id="1.20.1560.10:FF:000013">
    <property type="entry name" value="ABC transporter C family member 2"/>
    <property type="match status" value="1"/>
</dbReference>
<dbReference type="PROSITE" id="PS50893">
    <property type="entry name" value="ABC_TRANSPORTER_2"/>
    <property type="match status" value="1"/>
</dbReference>
<evidence type="ECO:0000256" key="4">
    <source>
        <dbReference type="ARBA" id="ARBA00022737"/>
    </source>
</evidence>
<dbReference type="OrthoDB" id="6500128at2759"/>
<evidence type="ECO:0000256" key="1">
    <source>
        <dbReference type="ARBA" id="ARBA00004141"/>
    </source>
</evidence>
<evidence type="ECO:0000256" key="8">
    <source>
        <dbReference type="ARBA" id="ARBA00023136"/>
    </source>
</evidence>
<dbReference type="InterPro" id="IPR036640">
    <property type="entry name" value="ABC1_TM_sf"/>
</dbReference>
<dbReference type="InterPro" id="IPR027417">
    <property type="entry name" value="P-loop_NTPase"/>
</dbReference>
<dbReference type="SMART" id="SM00382">
    <property type="entry name" value="AAA"/>
    <property type="match status" value="1"/>
</dbReference>
<dbReference type="AlphaFoldDB" id="A0A8H6YU85"/>
<feature type="domain" description="ABC transmembrane type-1" evidence="11">
    <location>
        <begin position="206"/>
        <end position="442"/>
    </location>
</feature>
<dbReference type="GO" id="GO:0005524">
    <property type="term" value="F:ATP binding"/>
    <property type="evidence" value="ECO:0007669"/>
    <property type="project" value="UniProtKB-KW"/>
</dbReference>
<dbReference type="InterPro" id="IPR050173">
    <property type="entry name" value="ABC_transporter_C-like"/>
</dbReference>
<keyword evidence="4" id="KW-0677">Repeat</keyword>
<proteinExistence type="predicted"/>
<keyword evidence="5" id="KW-0547">Nucleotide-binding</keyword>
<dbReference type="InterPro" id="IPR003593">
    <property type="entry name" value="AAA+_ATPase"/>
</dbReference>
<evidence type="ECO:0000259" key="10">
    <source>
        <dbReference type="PROSITE" id="PS50893"/>
    </source>
</evidence>
<dbReference type="InterPro" id="IPR003439">
    <property type="entry name" value="ABC_transporter-like_ATP-bd"/>
</dbReference>
<evidence type="ECO:0000256" key="3">
    <source>
        <dbReference type="ARBA" id="ARBA00022692"/>
    </source>
</evidence>
<feature type="transmembrane region" description="Helical" evidence="9">
    <location>
        <begin position="336"/>
        <end position="358"/>
    </location>
</feature>
<dbReference type="CDD" id="cd18604">
    <property type="entry name" value="ABC_6TM_VMR1_D2_like"/>
    <property type="match status" value="1"/>
</dbReference>
<name>A0A8H6YU85_9AGAR</name>
<dbReference type="Pfam" id="PF00664">
    <property type="entry name" value="ABC_membrane"/>
    <property type="match status" value="1"/>
</dbReference>
<dbReference type="PANTHER" id="PTHR24223:SF356">
    <property type="entry name" value="ATP-BINDING CASSETTE TRANSPORTER ABC4"/>
    <property type="match status" value="1"/>
</dbReference>
<dbReference type="PROSITE" id="PS50929">
    <property type="entry name" value="ABC_TM1F"/>
    <property type="match status" value="1"/>
</dbReference>
<feature type="transmembrane region" description="Helical" evidence="9">
    <location>
        <begin position="241"/>
        <end position="266"/>
    </location>
</feature>
<keyword evidence="2" id="KW-0813">Transport</keyword>